<proteinExistence type="predicted"/>
<dbReference type="STRING" id="112248.SAMN05444392_101574"/>
<dbReference type="Proteomes" id="UP000184476">
    <property type="component" value="Unassembled WGS sequence"/>
</dbReference>
<dbReference type="Pfam" id="PF11079">
    <property type="entry name" value="YqhG"/>
    <property type="match status" value="1"/>
</dbReference>
<name>A0A1M4TPF4_9BACL</name>
<sequence length="274" mass="32834">MSNKVVTEVARNFIERYLYAYDCQIIESTPSYLHTQLSIPADRDLCNRPYYWMYVEQLNLPPQPIQLCLTFDPEHPPTDRPSEWIFPGSQRYQHFLQSAKRHGRFTSLFQNADENYRRQGSYPYQTWLGINFLVSYICEQKRDQIWELGINLQSGEIVESFYQQIKSLSWQTQLPPNRFTQPLKLKYIEALGELECYLEEKISLEDHDWAKQALTRLSEEQEQLQDYYPESQSNEEVLLEKKQRNLQLVRQYHPRIEVEVINGGFFHLDMLKYK</sequence>
<reference evidence="1 2" key="1">
    <citation type="submission" date="2016-11" db="EMBL/GenBank/DDBJ databases">
        <authorList>
            <person name="Jaros S."/>
            <person name="Januszkiewicz K."/>
            <person name="Wedrychowicz H."/>
        </authorList>
    </citation>
    <scope>NUCLEOTIDE SEQUENCE [LARGE SCALE GENOMIC DNA]</scope>
    <source>
        <strain evidence="1 2">DSM 44666</strain>
    </source>
</reference>
<evidence type="ECO:0000313" key="2">
    <source>
        <dbReference type="Proteomes" id="UP000184476"/>
    </source>
</evidence>
<dbReference type="RefSeq" id="WP_073151562.1">
    <property type="nucleotide sequence ID" value="NZ_FQVL01000001.1"/>
</dbReference>
<evidence type="ECO:0000313" key="1">
    <source>
        <dbReference type="EMBL" id="SHE46399.1"/>
    </source>
</evidence>
<protein>
    <submittedName>
        <fullName evidence="1">Uncharacterized protein</fullName>
    </submittedName>
</protein>
<organism evidence="1 2">
    <name type="scientific">Seinonella peptonophila</name>
    <dbReference type="NCBI Taxonomy" id="112248"/>
    <lineage>
        <taxon>Bacteria</taxon>
        <taxon>Bacillati</taxon>
        <taxon>Bacillota</taxon>
        <taxon>Bacilli</taxon>
        <taxon>Bacillales</taxon>
        <taxon>Thermoactinomycetaceae</taxon>
        <taxon>Seinonella</taxon>
    </lineage>
</organism>
<accession>A0A1M4TPF4</accession>
<dbReference type="EMBL" id="FQVL01000001">
    <property type="protein sequence ID" value="SHE46399.1"/>
    <property type="molecule type" value="Genomic_DNA"/>
</dbReference>
<gene>
    <name evidence="1" type="ORF">SAMN05444392_101574</name>
</gene>
<dbReference type="AlphaFoldDB" id="A0A1M4TPF4"/>
<dbReference type="OrthoDB" id="2433584at2"/>
<keyword evidence="2" id="KW-1185">Reference proteome</keyword>
<dbReference type="InterPro" id="IPR024562">
    <property type="entry name" value="YqhG"/>
</dbReference>